<name>A0A1J5PLF8_9ZZZZ</name>
<dbReference type="InterPro" id="IPR036388">
    <property type="entry name" value="WH-like_DNA-bd_sf"/>
</dbReference>
<accession>A0A1J5PLF8</accession>
<dbReference type="SUPFAM" id="SSF46785">
    <property type="entry name" value="Winged helix' DNA-binding domain"/>
    <property type="match status" value="1"/>
</dbReference>
<reference evidence="1" key="1">
    <citation type="submission" date="2016-10" db="EMBL/GenBank/DDBJ databases">
        <title>Sequence of Gallionella enrichment culture.</title>
        <authorList>
            <person name="Poehlein A."/>
            <person name="Muehling M."/>
            <person name="Daniel R."/>
        </authorList>
    </citation>
    <scope>NUCLEOTIDE SEQUENCE</scope>
</reference>
<evidence type="ECO:0008006" key="2">
    <source>
        <dbReference type="Google" id="ProtNLM"/>
    </source>
</evidence>
<dbReference type="InterPro" id="IPR036390">
    <property type="entry name" value="WH_DNA-bd_sf"/>
</dbReference>
<gene>
    <name evidence="1" type="ORF">GALL_467290</name>
</gene>
<dbReference type="Gene3D" id="1.10.10.10">
    <property type="entry name" value="Winged helix-like DNA-binding domain superfamily/Winged helix DNA-binding domain"/>
    <property type="match status" value="1"/>
</dbReference>
<dbReference type="EMBL" id="MLJW01003628">
    <property type="protein sequence ID" value="OIQ71648.1"/>
    <property type="molecule type" value="Genomic_DNA"/>
</dbReference>
<comment type="caution">
    <text evidence="1">The sequence shown here is derived from an EMBL/GenBank/DDBJ whole genome shotgun (WGS) entry which is preliminary data.</text>
</comment>
<dbReference type="AlphaFoldDB" id="A0A1J5PLF8"/>
<evidence type="ECO:0000313" key="1">
    <source>
        <dbReference type="EMBL" id="OIQ71648.1"/>
    </source>
</evidence>
<proteinExistence type="predicted"/>
<sequence>MESGSAPEDRRPRIIKLTKSGKQLVAKLEGMVASQEENLKSFFSPGEYDQFLQVLEILEQGLQISKSDESAKIEKAEDQ</sequence>
<organism evidence="1">
    <name type="scientific">mine drainage metagenome</name>
    <dbReference type="NCBI Taxonomy" id="410659"/>
    <lineage>
        <taxon>unclassified sequences</taxon>
        <taxon>metagenomes</taxon>
        <taxon>ecological metagenomes</taxon>
    </lineage>
</organism>
<protein>
    <recommendedName>
        <fullName evidence="2">HTH marR-type domain-containing protein</fullName>
    </recommendedName>
</protein>